<dbReference type="OrthoDB" id="20681at2759"/>
<protein>
    <recommendedName>
        <fullName evidence="2">NADH dehydrogenase [ubiquinone] 1 alpha subcomplex assembly factor 3</fullName>
    </recommendedName>
</protein>
<comment type="subcellular location">
    <subcellularLocation>
        <location evidence="1">Mitochondrion</location>
    </subcellularLocation>
</comment>
<dbReference type="SUPFAM" id="SSF64076">
    <property type="entry name" value="MTH938-like"/>
    <property type="match status" value="1"/>
</dbReference>
<evidence type="ECO:0000256" key="5">
    <source>
        <dbReference type="SAM" id="MobiDB-lite"/>
    </source>
</evidence>
<dbReference type="InterPro" id="IPR007523">
    <property type="entry name" value="NDUFAF3/AAMDC"/>
</dbReference>
<dbReference type="Pfam" id="PF04430">
    <property type="entry name" value="DUF498"/>
    <property type="match status" value="1"/>
</dbReference>
<dbReference type="PANTHER" id="PTHR21192">
    <property type="entry name" value="NUCLEAR PROTEIN E3-3"/>
    <property type="match status" value="1"/>
</dbReference>
<sequence>MNVPKSLARCTRSWGELRRRRELRRLLSDDSSRRADTGALGEFHMTPVGESDMSNRSRVSMLSAEMLAAKQIGVRGLSSYGFRLLDGTFLYGPIALFPKTALSWRVPTPDDIAPRSLQLFAALEPKIDILVVGVGDKKNIDQVRRRVAPFLREHKIGLEIMDTEDAIATFNFLNAEGRYVAAALYPPDEMVVSDAEYGRTLALLKGWDALDENPLLAGIYDTINEAEDLVRKLWSGDEKSWQKARQQVLESPDAREERMRLELEKKDTKKITD</sequence>
<dbReference type="InterPro" id="IPR034095">
    <property type="entry name" value="NDUF3"/>
</dbReference>
<comment type="similarity">
    <text evidence="4">Belongs to the NDUFAF3 family.</text>
</comment>
<keyword evidence="3" id="KW-0496">Mitochondrion</keyword>
<comment type="caution">
    <text evidence="6">The sequence shown here is derived from an EMBL/GenBank/DDBJ whole genome shotgun (WGS) entry which is preliminary data.</text>
</comment>
<feature type="compositionally biased region" description="Basic and acidic residues" evidence="5">
    <location>
        <begin position="252"/>
        <end position="273"/>
    </location>
</feature>
<feature type="region of interest" description="Disordered" evidence="5">
    <location>
        <begin position="245"/>
        <end position="273"/>
    </location>
</feature>
<evidence type="ECO:0000313" key="7">
    <source>
        <dbReference type="Proteomes" id="UP000835052"/>
    </source>
</evidence>
<dbReference type="EMBL" id="CAJGYM010000086">
    <property type="protein sequence ID" value="CAD6197133.1"/>
    <property type="molecule type" value="Genomic_DNA"/>
</dbReference>
<dbReference type="Proteomes" id="UP000835052">
    <property type="component" value="Unassembled WGS sequence"/>
</dbReference>
<organism evidence="6 7">
    <name type="scientific">Caenorhabditis auriculariae</name>
    <dbReference type="NCBI Taxonomy" id="2777116"/>
    <lineage>
        <taxon>Eukaryota</taxon>
        <taxon>Metazoa</taxon>
        <taxon>Ecdysozoa</taxon>
        <taxon>Nematoda</taxon>
        <taxon>Chromadorea</taxon>
        <taxon>Rhabditida</taxon>
        <taxon>Rhabditina</taxon>
        <taxon>Rhabditomorpha</taxon>
        <taxon>Rhabditoidea</taxon>
        <taxon>Rhabditidae</taxon>
        <taxon>Peloderinae</taxon>
        <taxon>Caenorhabditis</taxon>
    </lineage>
</organism>
<reference evidence="6" key="1">
    <citation type="submission" date="2020-10" db="EMBL/GenBank/DDBJ databases">
        <authorList>
            <person name="Kikuchi T."/>
        </authorList>
    </citation>
    <scope>NUCLEOTIDE SEQUENCE</scope>
    <source>
        <strain evidence="6">NKZ352</strain>
    </source>
</reference>
<dbReference type="PANTHER" id="PTHR21192:SF2">
    <property type="entry name" value="NADH DEHYDROGENASE [UBIQUINONE] 1 ALPHA SUBCOMPLEX ASSEMBLY FACTOR 3"/>
    <property type="match status" value="1"/>
</dbReference>
<evidence type="ECO:0000256" key="3">
    <source>
        <dbReference type="ARBA" id="ARBA00023128"/>
    </source>
</evidence>
<evidence type="ECO:0000256" key="2">
    <source>
        <dbReference type="ARBA" id="ARBA00021776"/>
    </source>
</evidence>
<evidence type="ECO:0000313" key="6">
    <source>
        <dbReference type="EMBL" id="CAD6197133.1"/>
    </source>
</evidence>
<keyword evidence="7" id="KW-1185">Reference proteome</keyword>
<dbReference type="CDD" id="cd05125">
    <property type="entry name" value="Mth938_2P1-like"/>
    <property type="match status" value="1"/>
</dbReference>
<proteinExistence type="inferred from homology"/>
<dbReference type="Gene3D" id="3.40.1230.10">
    <property type="entry name" value="MTH938-like"/>
    <property type="match status" value="1"/>
</dbReference>
<evidence type="ECO:0000256" key="4">
    <source>
        <dbReference type="ARBA" id="ARBA00049984"/>
    </source>
</evidence>
<accession>A0A8S1HKP3</accession>
<dbReference type="AlphaFoldDB" id="A0A8S1HKP3"/>
<name>A0A8S1HKP3_9PELO</name>
<dbReference type="GO" id="GO:0005743">
    <property type="term" value="C:mitochondrial inner membrane"/>
    <property type="evidence" value="ECO:0007669"/>
    <property type="project" value="TreeGrafter"/>
</dbReference>
<dbReference type="GO" id="GO:0032981">
    <property type="term" value="P:mitochondrial respiratory chain complex I assembly"/>
    <property type="evidence" value="ECO:0007669"/>
    <property type="project" value="InterPro"/>
</dbReference>
<dbReference type="InterPro" id="IPR036748">
    <property type="entry name" value="MTH938-like_sf"/>
</dbReference>
<evidence type="ECO:0000256" key="1">
    <source>
        <dbReference type="ARBA" id="ARBA00004173"/>
    </source>
</evidence>
<gene>
    <name evidence="6" type="ORF">CAUJ_LOCUS13042</name>
</gene>